<evidence type="ECO:0000313" key="2">
    <source>
        <dbReference type="Proteomes" id="UP000320730"/>
    </source>
</evidence>
<organism evidence="1 2">
    <name type="scientific">Microcystis flos-aquae Mf_WU_F_19750830_S460</name>
    <dbReference type="NCBI Taxonomy" id="2486237"/>
    <lineage>
        <taxon>Bacteria</taxon>
        <taxon>Bacillati</taxon>
        <taxon>Cyanobacteriota</taxon>
        <taxon>Cyanophyceae</taxon>
        <taxon>Oscillatoriophycideae</taxon>
        <taxon>Chroococcales</taxon>
        <taxon>Microcystaceae</taxon>
        <taxon>Microcystis</taxon>
    </lineage>
</organism>
<evidence type="ECO:0000313" key="1">
    <source>
        <dbReference type="EMBL" id="TRV17945.1"/>
    </source>
</evidence>
<accession>A0A552LCL0</accession>
<sequence>MRLALILPCHCSYRGVVELLRDLCDYTISTGTVRLQVEEALSKAREINQSEDLSAIEVGLLDEIFQGNSPVSAGVDARSTYCFLLEEGEHKDEDKLRRILTAYP</sequence>
<comment type="caution">
    <text evidence="1">The sequence shown here is derived from an EMBL/GenBank/DDBJ whole genome shotgun (WGS) entry which is preliminary data.</text>
</comment>
<reference evidence="1 2" key="1">
    <citation type="submission" date="2019-01" db="EMBL/GenBank/DDBJ databases">
        <title>Coherence of Microcystis species and biogeography revealed through population genomics.</title>
        <authorList>
            <person name="Perez-Carrascal O.M."/>
            <person name="Terrat Y."/>
            <person name="Giani A."/>
            <person name="Fortin N."/>
            <person name="Tromas N."/>
            <person name="Shapiro B.J."/>
        </authorList>
    </citation>
    <scope>NUCLEOTIDE SEQUENCE [LARGE SCALE GENOMIC DNA]</scope>
    <source>
        <strain evidence="1">Mf_WU_F_19750830_S460</strain>
    </source>
</reference>
<protein>
    <submittedName>
        <fullName evidence="1">Uncharacterized protein</fullName>
    </submittedName>
</protein>
<name>A0A552LCL0_9CHRO</name>
<gene>
    <name evidence="1" type="ORF">EWV40_18035</name>
</gene>
<dbReference type="AlphaFoldDB" id="A0A552LCL0"/>
<dbReference type="Proteomes" id="UP000320730">
    <property type="component" value="Unassembled WGS sequence"/>
</dbReference>
<proteinExistence type="predicted"/>
<dbReference type="EMBL" id="SFAN01000157">
    <property type="protein sequence ID" value="TRV17945.1"/>
    <property type="molecule type" value="Genomic_DNA"/>
</dbReference>